<evidence type="ECO:0000313" key="3">
    <source>
        <dbReference type="Proteomes" id="UP000306602"/>
    </source>
</evidence>
<reference evidence="2 3" key="1">
    <citation type="submission" date="2019-04" db="EMBL/GenBank/DDBJ databases">
        <title>Shimia ponticola sp. nov., isolated from seawater.</title>
        <authorList>
            <person name="Kim Y.-O."/>
            <person name="Yoon J.-H."/>
        </authorList>
    </citation>
    <scope>NUCLEOTIDE SEQUENCE [LARGE SCALE GENOMIC DNA]</scope>
    <source>
        <strain evidence="2 3">MYP11</strain>
    </source>
</reference>
<gene>
    <name evidence="2" type="ORF">E4Z66_01545</name>
</gene>
<dbReference type="AlphaFoldDB" id="A0A4V3XKU2"/>
<dbReference type="EMBL" id="SRKY01000001">
    <property type="protein sequence ID" value="THH38283.1"/>
    <property type="molecule type" value="Genomic_DNA"/>
</dbReference>
<protein>
    <recommendedName>
        <fullName evidence="1">Hedgehog/Intein (Hint) domain-containing protein</fullName>
    </recommendedName>
</protein>
<accession>A0A4V3XKU2</accession>
<dbReference type="OrthoDB" id="7873527at2"/>
<keyword evidence="3" id="KW-1185">Reference proteome</keyword>
<dbReference type="InterPro" id="IPR028992">
    <property type="entry name" value="Hedgehog/Intein_dom"/>
</dbReference>
<comment type="caution">
    <text evidence="2">The sequence shown here is derived from an EMBL/GenBank/DDBJ whole genome shotgun (WGS) entry which is preliminary data.</text>
</comment>
<dbReference type="Proteomes" id="UP000306602">
    <property type="component" value="Unassembled WGS sequence"/>
</dbReference>
<proteinExistence type="predicted"/>
<sequence>MKPKTVGRVTGGQNRPESAQNLCHGLPVGLQVTTADGILPAEFLTPGDRIVTRNGGMTRLDAIEAVTRATRAVKFSAGCFGAAGPSEDIVLPADQPVLVRDWRARALFHQSQAMTTAAQLVDGIEITDIGPRRMVLFRLTFDRPRVIYAGGLELGSAPEAVMPLRAVA</sequence>
<name>A0A4V3XKU2_9RHOB</name>
<feature type="domain" description="Hedgehog/Intein (Hint)" evidence="1">
    <location>
        <begin position="29"/>
        <end position="156"/>
    </location>
</feature>
<evidence type="ECO:0000313" key="2">
    <source>
        <dbReference type="EMBL" id="THH38283.1"/>
    </source>
</evidence>
<dbReference type="Pfam" id="PF13403">
    <property type="entry name" value="Hint_2"/>
    <property type="match status" value="1"/>
</dbReference>
<organism evidence="2 3">
    <name type="scientific">Aliishimia ponticola</name>
    <dbReference type="NCBI Taxonomy" id="2499833"/>
    <lineage>
        <taxon>Bacteria</taxon>
        <taxon>Pseudomonadati</taxon>
        <taxon>Pseudomonadota</taxon>
        <taxon>Alphaproteobacteria</taxon>
        <taxon>Rhodobacterales</taxon>
        <taxon>Paracoccaceae</taxon>
        <taxon>Aliishimia</taxon>
    </lineage>
</organism>
<dbReference type="RefSeq" id="WP_136461176.1">
    <property type="nucleotide sequence ID" value="NZ_SRKY01000001.1"/>
</dbReference>
<evidence type="ECO:0000259" key="1">
    <source>
        <dbReference type="Pfam" id="PF13403"/>
    </source>
</evidence>